<dbReference type="OrthoDB" id="2585179at2759"/>
<keyword evidence="2" id="KW-1185">Reference proteome</keyword>
<comment type="caution">
    <text evidence="1">The sequence shown here is derived from an EMBL/GenBank/DDBJ whole genome shotgun (WGS) entry which is preliminary data.</text>
</comment>
<evidence type="ECO:0000313" key="2">
    <source>
        <dbReference type="Proteomes" id="UP000193986"/>
    </source>
</evidence>
<name>A0A1Y2BFT5_9TREE</name>
<gene>
    <name evidence="1" type="ORF">BCR39DRAFT_586489</name>
</gene>
<accession>A0A1Y2BFT5</accession>
<dbReference type="Proteomes" id="UP000193986">
    <property type="component" value="Unassembled WGS sequence"/>
</dbReference>
<reference evidence="1 2" key="1">
    <citation type="submission" date="2016-07" db="EMBL/GenBank/DDBJ databases">
        <title>Pervasive Adenine N6-methylation of Active Genes in Fungi.</title>
        <authorList>
            <consortium name="DOE Joint Genome Institute"/>
            <person name="Mondo S.J."/>
            <person name="Dannebaum R.O."/>
            <person name="Kuo R.C."/>
            <person name="Labutti K."/>
            <person name="Haridas S."/>
            <person name="Kuo A."/>
            <person name="Salamov A."/>
            <person name="Ahrendt S.R."/>
            <person name="Lipzen A."/>
            <person name="Sullivan W."/>
            <person name="Andreopoulos W.B."/>
            <person name="Clum A."/>
            <person name="Lindquist E."/>
            <person name="Daum C."/>
            <person name="Ramamoorthy G.K."/>
            <person name="Gryganskyi A."/>
            <person name="Culley D."/>
            <person name="Magnuson J.K."/>
            <person name="James T.Y."/>
            <person name="O'Malley M.A."/>
            <person name="Stajich J.E."/>
            <person name="Spatafora J.W."/>
            <person name="Visel A."/>
            <person name="Grigoriev I.V."/>
        </authorList>
    </citation>
    <scope>NUCLEOTIDE SEQUENCE [LARGE SCALE GENOMIC DNA]</scope>
    <source>
        <strain evidence="1 2">68-887.2</strain>
    </source>
</reference>
<proteinExistence type="predicted"/>
<dbReference type="EMBL" id="MCFC01000006">
    <property type="protein sequence ID" value="ORY33420.1"/>
    <property type="molecule type" value="Genomic_DNA"/>
</dbReference>
<evidence type="ECO:0000313" key="1">
    <source>
        <dbReference type="EMBL" id="ORY33420.1"/>
    </source>
</evidence>
<organism evidence="1 2">
    <name type="scientific">Naematelia encephala</name>
    <dbReference type="NCBI Taxonomy" id="71784"/>
    <lineage>
        <taxon>Eukaryota</taxon>
        <taxon>Fungi</taxon>
        <taxon>Dikarya</taxon>
        <taxon>Basidiomycota</taxon>
        <taxon>Agaricomycotina</taxon>
        <taxon>Tremellomycetes</taxon>
        <taxon>Tremellales</taxon>
        <taxon>Naemateliaceae</taxon>
        <taxon>Naematelia</taxon>
    </lineage>
</organism>
<dbReference type="AlphaFoldDB" id="A0A1Y2BFT5"/>
<dbReference type="InParanoid" id="A0A1Y2BFT5"/>
<sequence length="105" mass="11398">MTTTQPAKPLHLDPENTYIQITTSPTHDPTALNISGPSRLQYLGPVGELKGEHIFQLQTSDGAPVKRATIEAGEAELGKRAVEAVRAVQGVKGAKIMEFKHRAKR</sequence>
<protein>
    <submittedName>
        <fullName evidence="1">Uncharacterized protein</fullName>
    </submittedName>
</protein>